<name>A0A1I7NPX5_9HYPH</name>
<dbReference type="InterPro" id="IPR002477">
    <property type="entry name" value="Peptidoglycan-bd-like"/>
</dbReference>
<protein>
    <submittedName>
        <fullName evidence="4">Localization factor PodJL</fullName>
    </submittedName>
</protein>
<dbReference type="InterPro" id="IPR011990">
    <property type="entry name" value="TPR-like_helical_dom_sf"/>
</dbReference>
<dbReference type="Gene3D" id="1.25.40.10">
    <property type="entry name" value="Tetratricopeptide repeat domain"/>
    <property type="match status" value="1"/>
</dbReference>
<dbReference type="Proteomes" id="UP000199074">
    <property type="component" value="Unassembled WGS sequence"/>
</dbReference>
<dbReference type="STRING" id="429728.SAMN05216456_2622"/>
<dbReference type="Pfam" id="PF01471">
    <property type="entry name" value="PG_binding_1"/>
    <property type="match status" value="1"/>
</dbReference>
<feature type="coiled-coil region" evidence="1">
    <location>
        <begin position="347"/>
        <end position="400"/>
    </location>
</feature>
<dbReference type="RefSeq" id="WP_092425215.1">
    <property type="nucleotide sequence ID" value="NZ_FPCK01000002.1"/>
</dbReference>
<dbReference type="SUPFAM" id="SSF47090">
    <property type="entry name" value="PGBD-like"/>
    <property type="match status" value="1"/>
</dbReference>
<dbReference type="InterPro" id="IPR036365">
    <property type="entry name" value="PGBD-like_sf"/>
</dbReference>
<dbReference type="OrthoDB" id="5295703at2"/>
<dbReference type="Pfam" id="PF08238">
    <property type="entry name" value="Sel1"/>
    <property type="match status" value="4"/>
</dbReference>
<dbReference type="InterPro" id="IPR006597">
    <property type="entry name" value="Sel1-like"/>
</dbReference>
<feature type="compositionally biased region" description="Low complexity" evidence="2">
    <location>
        <begin position="783"/>
        <end position="797"/>
    </location>
</feature>
<feature type="region of interest" description="Disordered" evidence="2">
    <location>
        <begin position="777"/>
        <end position="801"/>
    </location>
</feature>
<evidence type="ECO:0000259" key="3">
    <source>
        <dbReference type="Pfam" id="PF01471"/>
    </source>
</evidence>
<dbReference type="EMBL" id="FPCK01000002">
    <property type="protein sequence ID" value="SFV36630.1"/>
    <property type="molecule type" value="Genomic_DNA"/>
</dbReference>
<feature type="domain" description="Peptidoglycan binding-like" evidence="3">
    <location>
        <begin position="1102"/>
        <end position="1154"/>
    </location>
</feature>
<dbReference type="Gene3D" id="1.20.1480.30">
    <property type="entry name" value="Designed four-helix bundle protein"/>
    <property type="match status" value="1"/>
</dbReference>
<dbReference type="SUPFAM" id="SSF81901">
    <property type="entry name" value="HCP-like"/>
    <property type="match status" value="1"/>
</dbReference>
<evidence type="ECO:0000256" key="1">
    <source>
        <dbReference type="SAM" id="Coils"/>
    </source>
</evidence>
<feature type="compositionally biased region" description="Low complexity" evidence="2">
    <location>
        <begin position="644"/>
        <end position="658"/>
    </location>
</feature>
<keyword evidence="1" id="KW-0175">Coiled coil</keyword>
<proteinExistence type="predicted"/>
<feature type="region of interest" description="Disordered" evidence="2">
    <location>
        <begin position="698"/>
        <end position="743"/>
    </location>
</feature>
<reference evidence="4 5" key="1">
    <citation type="submission" date="2016-10" db="EMBL/GenBank/DDBJ databases">
        <authorList>
            <person name="de Groot N.N."/>
        </authorList>
    </citation>
    <scope>NUCLEOTIDE SEQUENCE [LARGE SCALE GENOMIC DNA]</scope>
    <source>
        <strain evidence="4 5">IPL20</strain>
    </source>
</reference>
<evidence type="ECO:0000256" key="2">
    <source>
        <dbReference type="SAM" id="MobiDB-lite"/>
    </source>
</evidence>
<dbReference type="Gene3D" id="1.10.101.10">
    <property type="entry name" value="PGBD-like superfamily/PGBD"/>
    <property type="match status" value="1"/>
</dbReference>
<feature type="compositionally biased region" description="Low complexity" evidence="2">
    <location>
        <begin position="591"/>
        <end position="601"/>
    </location>
</feature>
<dbReference type="InterPro" id="IPR052945">
    <property type="entry name" value="Mitotic_Regulator"/>
</dbReference>
<dbReference type="AlphaFoldDB" id="A0A1I7NPX5"/>
<gene>
    <name evidence="4" type="ORF">SAMN05216456_2622</name>
</gene>
<keyword evidence="5" id="KW-1185">Reference proteome</keyword>
<dbReference type="PANTHER" id="PTHR43628:SF1">
    <property type="entry name" value="CHITIN SYNTHASE REGULATORY FACTOR 2-RELATED"/>
    <property type="match status" value="1"/>
</dbReference>
<evidence type="ECO:0000313" key="5">
    <source>
        <dbReference type="Proteomes" id="UP000199074"/>
    </source>
</evidence>
<dbReference type="PANTHER" id="PTHR43628">
    <property type="entry name" value="ACTIVATOR OF C KINASE PROTEIN 1-RELATED"/>
    <property type="match status" value="1"/>
</dbReference>
<feature type="region of interest" description="Disordered" evidence="2">
    <location>
        <begin position="565"/>
        <end position="660"/>
    </location>
</feature>
<feature type="compositionally biased region" description="Basic and acidic residues" evidence="2">
    <location>
        <begin position="611"/>
        <end position="627"/>
    </location>
</feature>
<feature type="coiled-coil region" evidence="1">
    <location>
        <begin position="223"/>
        <end position="279"/>
    </location>
</feature>
<sequence length="1159" mass="123619">MARAYSQSDYAEARDPGAGDWQALRGELVALLDQVESRFGSTETTRGPGSGVASRVRHLRDQVSAPDTSNRRREALRTVKRAVDRFSQPEEQERDEDDLASAIAQIRSRQGPATISVLDRRATDAPEFRELSHLVSGIGDRLGRLEGQLRGARSGADEVNEIAGQVEQLTQVVELLAGAVGETGQVKRLESQIAALGAMIEKGPKVDLGAVNARLDDVSNTVAKLAELQAQQMEREILREDRAEARLEAESGEAIQPTIEAIETNVRSVYDRMDAIERNMSLSAGEFDRLSSQLAAITAAIRDTADKPEVLVARIDALAEHLRSVEGGDAHVAALKGDIASLQQSVLETMEPRFQRLETQIEELSNKVQPVDTSAVEGQLKRLMERMDEAGSQLDGLARLYHDAGGKPDFETLATLVAERTSDAVSRKAAAPVAMFGPDSLKTIEDRISSLVRSVSKGPDAETLANLVAEKTSAAVAKSGTPAPAFHPEGFEALEKRMVAVFNTAGKDTAERLARLESALAARTQTPAAQSEAPVAAPAPVKSRIVETAEPEPTARLDKILDSLNGTRRNDAMPANPGEDAPLIDRGFGDAPKPSAAPAPARTEQVAPKPVAEDRPAFDPHKVDRPPRPQSSFASPEKESFAVPQRAEQAPEVEAPAPNTSTFVAAARRAQRARQEQEAVDPAAGSLIGRALSRVRPQAQGDVASAETAPGEAKAKPERKRGKAAVQAPLPPEEIEAAGEGNPGFLTRYRRPLLLGAALVVVSMLTLNLVLQRLSSERPVPPEAQTTAPAPAPTDIPVSPVPADQVSELVAPRVIDMVDYVAAGSINPGAPMNFARSNDQAIPPALFAAAEVANVGDGAGLDEAAPLTENAAVETFELPPEALGPLALRQAAADGDARAQFEVAAIFTEGQSVPANVEEAAKWYERSAAQGFVPAQYRLGNIYETGTGVEKDLDVARLWYQRAAEAGNRMAMHNLAALYASGALGEQQFEPAAEWFAQAADHGMTDSQFNLGMLYARGLGIAQDFEQSYKWFSLAARSGDTDAAKARDDIAKSLSAEAVNRLAAEVGTWTSEPIQLEANFAPIGTWMENFDPGEPIANKEVITRVQQVLTRLGFDIGTPDGVAGPKTAEAVKSFERDTGMSESGKINPRLLAVLGSQPV</sequence>
<dbReference type="InterPro" id="IPR036366">
    <property type="entry name" value="PGBDSf"/>
</dbReference>
<evidence type="ECO:0000313" key="4">
    <source>
        <dbReference type="EMBL" id="SFV36630.1"/>
    </source>
</evidence>
<organism evidence="4 5">
    <name type="scientific">Devosia crocina</name>
    <dbReference type="NCBI Taxonomy" id="429728"/>
    <lineage>
        <taxon>Bacteria</taxon>
        <taxon>Pseudomonadati</taxon>
        <taxon>Pseudomonadota</taxon>
        <taxon>Alphaproteobacteria</taxon>
        <taxon>Hyphomicrobiales</taxon>
        <taxon>Devosiaceae</taxon>
        <taxon>Devosia</taxon>
    </lineage>
</organism>
<dbReference type="SMART" id="SM00671">
    <property type="entry name" value="SEL1"/>
    <property type="match status" value="4"/>
</dbReference>
<accession>A0A1I7NPX5</accession>